<evidence type="ECO:0000256" key="1">
    <source>
        <dbReference type="SAM" id="MobiDB-lite"/>
    </source>
</evidence>
<dbReference type="Proteomes" id="UP001195483">
    <property type="component" value="Unassembled WGS sequence"/>
</dbReference>
<reference evidence="2" key="2">
    <citation type="journal article" date="2021" name="Genome Biol. Evol.">
        <title>Developing a high-quality reference genome for a parasitic bivalve with doubly uniparental inheritance (Bivalvia: Unionida).</title>
        <authorList>
            <person name="Smith C.H."/>
        </authorList>
    </citation>
    <scope>NUCLEOTIDE SEQUENCE</scope>
    <source>
        <strain evidence="2">CHS0354</strain>
        <tissue evidence="2">Mantle</tissue>
    </source>
</reference>
<reference evidence="2" key="1">
    <citation type="journal article" date="2021" name="Genome Biol. Evol.">
        <title>A High-Quality Reference Genome for a Parasitic Bivalve with Doubly Uniparental Inheritance (Bivalvia: Unionida).</title>
        <authorList>
            <person name="Smith C.H."/>
        </authorList>
    </citation>
    <scope>NUCLEOTIDE SEQUENCE</scope>
    <source>
        <strain evidence="2">CHS0354</strain>
    </source>
</reference>
<reference evidence="2" key="3">
    <citation type="submission" date="2023-05" db="EMBL/GenBank/DDBJ databases">
        <authorList>
            <person name="Smith C.H."/>
        </authorList>
    </citation>
    <scope>NUCLEOTIDE SEQUENCE</scope>
    <source>
        <strain evidence="2">CHS0354</strain>
        <tissue evidence="2">Mantle</tissue>
    </source>
</reference>
<keyword evidence="3" id="KW-1185">Reference proteome</keyword>
<gene>
    <name evidence="2" type="ORF">CHS0354_008245</name>
</gene>
<evidence type="ECO:0000313" key="2">
    <source>
        <dbReference type="EMBL" id="KAK3604692.1"/>
    </source>
</evidence>
<feature type="compositionally biased region" description="Basic and acidic residues" evidence="1">
    <location>
        <begin position="19"/>
        <end position="33"/>
    </location>
</feature>
<evidence type="ECO:0000313" key="3">
    <source>
        <dbReference type="Proteomes" id="UP001195483"/>
    </source>
</evidence>
<comment type="caution">
    <text evidence="2">The sequence shown here is derived from an EMBL/GenBank/DDBJ whole genome shotgun (WGS) entry which is preliminary data.</text>
</comment>
<dbReference type="AlphaFoldDB" id="A0AAE0T6F7"/>
<accession>A0AAE0T6F7</accession>
<dbReference type="EMBL" id="JAEAOA010000549">
    <property type="protein sequence ID" value="KAK3604692.1"/>
    <property type="molecule type" value="Genomic_DNA"/>
</dbReference>
<name>A0AAE0T6F7_9BIVA</name>
<sequence>MKETEERWNLADRQITKRNLKDGSSRLDSIRGEEEQEGISGKETNRPSCIHIKITTSKMCSLRCLIWKTQPLRRVVAQNLRGPFKETVSRINNYDHPASENNKNRMTADSIWAPLDARGD</sequence>
<proteinExistence type="predicted"/>
<organism evidence="2 3">
    <name type="scientific">Potamilus streckersoni</name>
    <dbReference type="NCBI Taxonomy" id="2493646"/>
    <lineage>
        <taxon>Eukaryota</taxon>
        <taxon>Metazoa</taxon>
        <taxon>Spiralia</taxon>
        <taxon>Lophotrochozoa</taxon>
        <taxon>Mollusca</taxon>
        <taxon>Bivalvia</taxon>
        <taxon>Autobranchia</taxon>
        <taxon>Heteroconchia</taxon>
        <taxon>Palaeoheterodonta</taxon>
        <taxon>Unionida</taxon>
        <taxon>Unionoidea</taxon>
        <taxon>Unionidae</taxon>
        <taxon>Ambleminae</taxon>
        <taxon>Lampsilini</taxon>
        <taxon>Potamilus</taxon>
    </lineage>
</organism>
<protein>
    <submittedName>
        <fullName evidence="2">Uncharacterized protein</fullName>
    </submittedName>
</protein>
<feature type="region of interest" description="Disordered" evidence="1">
    <location>
        <begin position="19"/>
        <end position="45"/>
    </location>
</feature>